<gene>
    <name evidence="2" type="ORF">Agub_g208</name>
</gene>
<protein>
    <submittedName>
        <fullName evidence="2">Uncharacterized protein</fullName>
    </submittedName>
</protein>
<accession>A0AAD3HG98</accession>
<dbReference type="Proteomes" id="UP001054857">
    <property type="component" value="Unassembled WGS sequence"/>
</dbReference>
<proteinExistence type="predicted"/>
<dbReference type="EMBL" id="BMAR01000001">
    <property type="protein sequence ID" value="GFR39727.1"/>
    <property type="molecule type" value="Genomic_DNA"/>
</dbReference>
<name>A0AAD3HG98_9CHLO</name>
<organism evidence="2 3">
    <name type="scientific">Astrephomene gubernaculifera</name>
    <dbReference type="NCBI Taxonomy" id="47775"/>
    <lineage>
        <taxon>Eukaryota</taxon>
        <taxon>Viridiplantae</taxon>
        <taxon>Chlorophyta</taxon>
        <taxon>core chlorophytes</taxon>
        <taxon>Chlorophyceae</taxon>
        <taxon>CS clade</taxon>
        <taxon>Chlamydomonadales</taxon>
        <taxon>Astrephomenaceae</taxon>
        <taxon>Astrephomene</taxon>
    </lineage>
</organism>
<sequence length="206" mass="22367">MLSAKKTRCTSSSVARPGPRRIEVRLHAARWDGASNMKAGFAAAALTALLLSPSAHAATLAEAAAERELAIASQKQQLEYLLQQQENARRAALMAQRKAVEQQVSSVQTALQQKLTEQRANALAAEKNGDKGLADVIKANGAQLEEKAEQVRVAAAKMESRLDRAEMLQKAKAAAEKQQVERAAQEAVDDINEALDRWLESVNNMK</sequence>
<evidence type="ECO:0000256" key="1">
    <source>
        <dbReference type="SAM" id="Coils"/>
    </source>
</evidence>
<feature type="coiled-coil region" evidence="1">
    <location>
        <begin position="71"/>
        <end position="103"/>
    </location>
</feature>
<dbReference type="AlphaFoldDB" id="A0AAD3HG98"/>
<reference evidence="2 3" key="1">
    <citation type="journal article" date="2021" name="Sci. Rep.">
        <title>Genome sequencing of the multicellular alga Astrephomene provides insights into convergent evolution of germ-soma differentiation.</title>
        <authorList>
            <person name="Yamashita S."/>
            <person name="Yamamoto K."/>
            <person name="Matsuzaki R."/>
            <person name="Suzuki S."/>
            <person name="Yamaguchi H."/>
            <person name="Hirooka S."/>
            <person name="Minakuchi Y."/>
            <person name="Miyagishima S."/>
            <person name="Kawachi M."/>
            <person name="Toyoda A."/>
            <person name="Nozaki H."/>
        </authorList>
    </citation>
    <scope>NUCLEOTIDE SEQUENCE [LARGE SCALE GENOMIC DNA]</scope>
    <source>
        <strain evidence="2 3">NIES-4017</strain>
    </source>
</reference>
<evidence type="ECO:0000313" key="2">
    <source>
        <dbReference type="EMBL" id="GFR39727.1"/>
    </source>
</evidence>
<evidence type="ECO:0000313" key="3">
    <source>
        <dbReference type="Proteomes" id="UP001054857"/>
    </source>
</evidence>
<keyword evidence="3" id="KW-1185">Reference proteome</keyword>
<keyword evidence="1" id="KW-0175">Coiled coil</keyword>
<feature type="coiled-coil region" evidence="1">
    <location>
        <begin position="141"/>
        <end position="197"/>
    </location>
</feature>
<comment type="caution">
    <text evidence="2">The sequence shown here is derived from an EMBL/GenBank/DDBJ whole genome shotgun (WGS) entry which is preliminary data.</text>
</comment>